<keyword evidence="1" id="KW-1133">Transmembrane helix</keyword>
<dbReference type="KEGG" id="mgin:FRZ54_02570"/>
<reference evidence="2 3" key="1">
    <citation type="journal article" date="2017" name="Curr. Microbiol.">
        <title>Mucilaginibacter ginsenosidivorans sp. nov., Isolated from Soil of Ginseng Field.</title>
        <authorList>
            <person name="Kim M.M."/>
            <person name="Siddiqi M.Z."/>
            <person name="Im W.T."/>
        </authorList>
    </citation>
    <scope>NUCLEOTIDE SEQUENCE [LARGE SCALE GENOMIC DNA]</scope>
    <source>
        <strain evidence="2 3">Gsoil 3017</strain>
    </source>
</reference>
<proteinExistence type="predicted"/>
<organism evidence="2 3">
    <name type="scientific">Mucilaginibacter ginsenosidivorans</name>
    <dbReference type="NCBI Taxonomy" id="398053"/>
    <lineage>
        <taxon>Bacteria</taxon>
        <taxon>Pseudomonadati</taxon>
        <taxon>Bacteroidota</taxon>
        <taxon>Sphingobacteriia</taxon>
        <taxon>Sphingobacteriales</taxon>
        <taxon>Sphingobacteriaceae</taxon>
        <taxon>Mucilaginibacter</taxon>
    </lineage>
</organism>
<keyword evidence="1" id="KW-0812">Transmembrane</keyword>
<evidence type="ECO:0000256" key="1">
    <source>
        <dbReference type="SAM" id="Phobius"/>
    </source>
</evidence>
<accession>A0A5B8URI8</accession>
<sequence length="216" mass="24536">MDKEFFNFKNADPEYLEGVLLKIQRSFNIEFDNEGLKNVKTFGGLCDLIVSKINQGHADNCTTQHSFYQLRNSISAITHIDKCSITPHTRLSKLFPRETRLQVIAEIEQDLGFDTKILKPKQWVITLFSLLLLASVAGLFYNWQIAAAGILASLAGLKLAGKFGKEIHLKTVGDMANKICRESRHACTINKNEVEQKVRELLEKDLRLQPVVLQRH</sequence>
<gene>
    <name evidence="2" type="ORF">FRZ54_02570</name>
</gene>
<dbReference type="Proteomes" id="UP000321479">
    <property type="component" value="Chromosome"/>
</dbReference>
<dbReference type="OrthoDB" id="668798at2"/>
<evidence type="ECO:0000313" key="2">
    <source>
        <dbReference type="EMBL" id="QEC61512.1"/>
    </source>
</evidence>
<keyword evidence="1" id="KW-0472">Membrane</keyword>
<evidence type="ECO:0000313" key="3">
    <source>
        <dbReference type="Proteomes" id="UP000321479"/>
    </source>
</evidence>
<protein>
    <submittedName>
        <fullName evidence="2">Uncharacterized protein</fullName>
    </submittedName>
</protein>
<name>A0A5B8URI8_9SPHI</name>
<dbReference type="RefSeq" id="WP_147030089.1">
    <property type="nucleotide sequence ID" value="NZ_CP042436.1"/>
</dbReference>
<feature type="transmembrane region" description="Helical" evidence="1">
    <location>
        <begin position="123"/>
        <end position="143"/>
    </location>
</feature>
<dbReference type="EMBL" id="CP042436">
    <property type="protein sequence ID" value="QEC61512.1"/>
    <property type="molecule type" value="Genomic_DNA"/>
</dbReference>
<dbReference type="AlphaFoldDB" id="A0A5B8URI8"/>
<keyword evidence="3" id="KW-1185">Reference proteome</keyword>